<name>A0A8J8AZJ6_9GAMM</name>
<dbReference type="InterPro" id="IPR045584">
    <property type="entry name" value="Pilin-like"/>
</dbReference>
<proteinExistence type="predicted"/>
<comment type="caution">
    <text evidence="2">The sequence shown here is derived from an EMBL/GenBank/DDBJ whole genome shotgun (WGS) entry which is preliminary data.</text>
</comment>
<gene>
    <name evidence="2" type="ORF">KB893_07340</name>
</gene>
<accession>A0A8J8AZJ6</accession>
<dbReference type="Gene3D" id="3.30.700.10">
    <property type="entry name" value="Glycoprotein, Type 4 Pilin"/>
    <property type="match status" value="1"/>
</dbReference>
<organism evidence="2">
    <name type="scientific">Coralloluteibacterium stylophorae</name>
    <dbReference type="NCBI Taxonomy" id="1776034"/>
    <lineage>
        <taxon>Bacteria</taxon>
        <taxon>Pseudomonadati</taxon>
        <taxon>Pseudomonadota</taxon>
        <taxon>Gammaproteobacteria</taxon>
        <taxon>Lysobacterales</taxon>
        <taxon>Lysobacteraceae</taxon>
        <taxon>Coralloluteibacterium</taxon>
    </lineage>
</organism>
<protein>
    <submittedName>
        <fullName evidence="2">Type IV pilin protein</fullName>
    </submittedName>
</protein>
<dbReference type="RefSeq" id="WP_211926280.1">
    <property type="nucleotide sequence ID" value="NZ_JAGQFT020000008.1"/>
</dbReference>
<keyword evidence="1" id="KW-0472">Membrane</keyword>
<dbReference type="GO" id="GO:0043683">
    <property type="term" value="P:type IV pilus assembly"/>
    <property type="evidence" value="ECO:0007669"/>
    <property type="project" value="InterPro"/>
</dbReference>
<dbReference type="Pfam" id="PF16732">
    <property type="entry name" value="ComP_DUS"/>
    <property type="match status" value="1"/>
</dbReference>
<dbReference type="EMBL" id="JAGQFT010000045">
    <property type="protein sequence ID" value="MBR0562328.1"/>
    <property type="molecule type" value="Genomic_DNA"/>
</dbReference>
<dbReference type="InterPro" id="IPR031982">
    <property type="entry name" value="PilE-like"/>
</dbReference>
<dbReference type="AlphaFoldDB" id="A0A8J8AZJ6"/>
<reference evidence="2" key="1">
    <citation type="submission" date="2021-04" db="EMBL/GenBank/DDBJ databases">
        <authorList>
            <person name="Karlyshev A.V."/>
        </authorList>
    </citation>
    <scope>NUCLEOTIDE SEQUENCE</scope>
    <source>
        <strain evidence="2">LMG 29479</strain>
    </source>
</reference>
<keyword evidence="1" id="KW-1133">Transmembrane helix</keyword>
<dbReference type="InterPro" id="IPR012902">
    <property type="entry name" value="N_methyl_site"/>
</dbReference>
<dbReference type="Pfam" id="PF07963">
    <property type="entry name" value="N_methyl"/>
    <property type="match status" value="1"/>
</dbReference>
<evidence type="ECO:0000256" key="1">
    <source>
        <dbReference type="SAM" id="Phobius"/>
    </source>
</evidence>
<sequence length="137" mass="14481">MHAMQGRRPAPGFTLIEVMITVAIVAILATIATVSYQGAVIKTRRSAAAACLEERAQALERHYTINMTYVGAPMDPSCGADLEAFYTVGFVGAPAARRFTIAATPRGAQARDTTCGILRLDSTGARSASLGSEAECW</sequence>
<feature type="transmembrane region" description="Helical" evidence="1">
    <location>
        <begin position="12"/>
        <end position="36"/>
    </location>
</feature>
<dbReference type="NCBIfam" id="TIGR02532">
    <property type="entry name" value="IV_pilin_GFxxxE"/>
    <property type="match status" value="1"/>
</dbReference>
<evidence type="ECO:0000313" key="2">
    <source>
        <dbReference type="EMBL" id="MBR0562328.1"/>
    </source>
</evidence>
<dbReference type="SUPFAM" id="SSF54523">
    <property type="entry name" value="Pili subunits"/>
    <property type="match status" value="1"/>
</dbReference>
<keyword evidence="1" id="KW-0812">Transmembrane</keyword>